<reference evidence="6 7" key="1">
    <citation type="submission" date="2018-06" db="EMBL/GenBank/DDBJ databases">
        <title>A transcriptomic atlas of mushroom development highlights an independent origin of complex multicellularity.</title>
        <authorList>
            <consortium name="DOE Joint Genome Institute"/>
            <person name="Krizsan K."/>
            <person name="Almasi E."/>
            <person name="Merenyi Z."/>
            <person name="Sahu N."/>
            <person name="Viragh M."/>
            <person name="Koszo T."/>
            <person name="Mondo S."/>
            <person name="Kiss B."/>
            <person name="Balint B."/>
            <person name="Kues U."/>
            <person name="Barry K."/>
            <person name="Hegedus J.C."/>
            <person name="Henrissat B."/>
            <person name="Johnson J."/>
            <person name="Lipzen A."/>
            <person name="Ohm R."/>
            <person name="Nagy I."/>
            <person name="Pangilinan J."/>
            <person name="Yan J."/>
            <person name="Xiong Y."/>
            <person name="Grigoriev I.V."/>
            <person name="Hibbett D.S."/>
            <person name="Nagy L.G."/>
        </authorList>
    </citation>
    <scope>NUCLEOTIDE SEQUENCE [LARGE SCALE GENOMIC DNA]</scope>
    <source>
        <strain evidence="6 7">SZMC22713</strain>
    </source>
</reference>
<evidence type="ECO:0000256" key="2">
    <source>
        <dbReference type="ARBA" id="ARBA00023015"/>
    </source>
</evidence>
<dbReference type="PANTHER" id="PTHR45093:SF2">
    <property type="entry name" value="LISH DOMAIN-CONTAINING PROTEIN"/>
    <property type="match status" value="1"/>
</dbReference>
<sequence>MASAQQPPQPSQPPSLDQMNTDQEMSWEGDKMFNIYIYDYCQKRGFKKTARELLLEADIATDSQPPINAKQGLLFESVFSLFSMSLTHPRNFRQMVERILDAIHSEE</sequence>
<evidence type="ECO:0000256" key="4">
    <source>
        <dbReference type="ARBA" id="ARBA00023242"/>
    </source>
</evidence>
<proteinExistence type="predicted"/>
<dbReference type="Pfam" id="PF08513">
    <property type="entry name" value="LisH"/>
    <property type="match status" value="1"/>
</dbReference>
<gene>
    <name evidence="6" type="ORF">BD410DRAFT_715769</name>
</gene>
<evidence type="ECO:0000256" key="3">
    <source>
        <dbReference type="ARBA" id="ARBA00023163"/>
    </source>
</evidence>
<evidence type="ECO:0000313" key="6">
    <source>
        <dbReference type="EMBL" id="TDL26648.1"/>
    </source>
</evidence>
<dbReference type="Proteomes" id="UP000294933">
    <property type="component" value="Unassembled WGS sequence"/>
</dbReference>
<dbReference type="EMBL" id="ML170161">
    <property type="protein sequence ID" value="TDL26648.1"/>
    <property type="molecule type" value="Genomic_DNA"/>
</dbReference>
<accession>A0A4Y7QHF5</accession>
<dbReference type="SMART" id="SM00667">
    <property type="entry name" value="LisH"/>
    <property type="match status" value="1"/>
</dbReference>
<organism evidence="6 7">
    <name type="scientific">Rickenella mellea</name>
    <dbReference type="NCBI Taxonomy" id="50990"/>
    <lineage>
        <taxon>Eukaryota</taxon>
        <taxon>Fungi</taxon>
        <taxon>Dikarya</taxon>
        <taxon>Basidiomycota</taxon>
        <taxon>Agaricomycotina</taxon>
        <taxon>Agaricomycetes</taxon>
        <taxon>Hymenochaetales</taxon>
        <taxon>Rickenellaceae</taxon>
        <taxon>Rickenella</taxon>
    </lineage>
</organism>
<dbReference type="GO" id="GO:0005634">
    <property type="term" value="C:nucleus"/>
    <property type="evidence" value="ECO:0007669"/>
    <property type="project" value="UniProtKB-SubCell"/>
</dbReference>
<keyword evidence="2" id="KW-0805">Transcription regulation</keyword>
<keyword evidence="4" id="KW-0539">Nucleus</keyword>
<keyword evidence="7" id="KW-1185">Reference proteome</keyword>
<dbReference type="VEuPathDB" id="FungiDB:BD410DRAFT_715769"/>
<dbReference type="PROSITE" id="PS50896">
    <property type="entry name" value="LISH"/>
    <property type="match status" value="1"/>
</dbReference>
<keyword evidence="3" id="KW-0804">Transcription</keyword>
<feature type="region of interest" description="Disordered" evidence="5">
    <location>
        <begin position="1"/>
        <end position="24"/>
    </location>
</feature>
<name>A0A4Y7QHF5_9AGAM</name>
<dbReference type="InterPro" id="IPR006594">
    <property type="entry name" value="LisH"/>
</dbReference>
<evidence type="ECO:0000256" key="1">
    <source>
        <dbReference type="ARBA" id="ARBA00004123"/>
    </source>
</evidence>
<dbReference type="OrthoDB" id="5600002at2759"/>
<evidence type="ECO:0000313" key="7">
    <source>
        <dbReference type="Proteomes" id="UP000294933"/>
    </source>
</evidence>
<dbReference type="STRING" id="50990.A0A4Y7QHF5"/>
<protein>
    <submittedName>
        <fullName evidence="6">Uncharacterized protein</fullName>
    </submittedName>
</protein>
<comment type="subcellular location">
    <subcellularLocation>
        <location evidence="1">Nucleus</location>
    </subcellularLocation>
</comment>
<dbReference type="PANTHER" id="PTHR45093">
    <property type="entry name" value="TRANSCRIPTION ACTIVATOR MSS11"/>
    <property type="match status" value="1"/>
</dbReference>
<dbReference type="AlphaFoldDB" id="A0A4Y7QHF5"/>
<evidence type="ECO:0000256" key="5">
    <source>
        <dbReference type="SAM" id="MobiDB-lite"/>
    </source>
</evidence>